<dbReference type="RefSeq" id="WP_204392456.1">
    <property type="nucleotide sequence ID" value="NZ_JAFBBW010000001.1"/>
</dbReference>
<comment type="caution">
    <text evidence="2">The sequence shown here is derived from an EMBL/GenBank/DDBJ whole genome shotgun (WGS) entry which is preliminary data.</text>
</comment>
<dbReference type="Proteomes" id="UP001595960">
    <property type="component" value="Unassembled WGS sequence"/>
</dbReference>
<evidence type="ECO:0000256" key="1">
    <source>
        <dbReference type="SAM" id="MobiDB-lite"/>
    </source>
</evidence>
<sequence length="113" mass="12511">MRLSRIGGPTVLAEFDGWRVLVDPTFDAPGRRYSFGWGTSSRTTLGPALGPALRPVEVGPVDLVLVSHDHHADNLDDARRQRSRSTPRPCTLARRRAARHRLAPQRDVLGPRA</sequence>
<gene>
    <name evidence="2" type="ORF">ACFPER_09625</name>
</gene>
<dbReference type="EMBL" id="JBHSJC010000001">
    <property type="protein sequence ID" value="MFC4829048.1"/>
    <property type="molecule type" value="Genomic_DNA"/>
</dbReference>
<keyword evidence="3" id="KW-1185">Reference proteome</keyword>
<organism evidence="2 3">
    <name type="scientific">Agromyces aurantiacus</name>
    <dbReference type="NCBI Taxonomy" id="165814"/>
    <lineage>
        <taxon>Bacteria</taxon>
        <taxon>Bacillati</taxon>
        <taxon>Actinomycetota</taxon>
        <taxon>Actinomycetes</taxon>
        <taxon>Micrococcales</taxon>
        <taxon>Microbacteriaceae</taxon>
        <taxon>Agromyces</taxon>
    </lineage>
</organism>
<feature type="region of interest" description="Disordered" evidence="1">
    <location>
        <begin position="74"/>
        <end position="113"/>
    </location>
</feature>
<proteinExistence type="predicted"/>
<reference evidence="3" key="1">
    <citation type="journal article" date="2019" name="Int. J. Syst. Evol. Microbiol.">
        <title>The Global Catalogue of Microorganisms (GCM) 10K type strain sequencing project: providing services to taxonomists for standard genome sequencing and annotation.</title>
        <authorList>
            <consortium name="The Broad Institute Genomics Platform"/>
            <consortium name="The Broad Institute Genome Sequencing Center for Infectious Disease"/>
            <person name="Wu L."/>
            <person name="Ma J."/>
        </authorList>
    </citation>
    <scope>NUCLEOTIDE SEQUENCE [LARGE SCALE GENOMIC DNA]</scope>
    <source>
        <strain evidence="3">CGMCC 1.12192</strain>
    </source>
</reference>
<accession>A0ABV9R6W8</accession>
<evidence type="ECO:0000313" key="3">
    <source>
        <dbReference type="Proteomes" id="UP001595960"/>
    </source>
</evidence>
<name>A0ABV9R6W8_9MICO</name>
<evidence type="ECO:0000313" key="2">
    <source>
        <dbReference type="EMBL" id="MFC4829048.1"/>
    </source>
</evidence>
<dbReference type="Gene3D" id="3.60.15.10">
    <property type="entry name" value="Ribonuclease Z/Hydroxyacylglutathione hydrolase-like"/>
    <property type="match status" value="1"/>
</dbReference>
<protein>
    <submittedName>
        <fullName evidence="2">MBL fold metallo-hydrolase</fullName>
    </submittedName>
</protein>
<feature type="compositionally biased region" description="Basic residues" evidence="1">
    <location>
        <begin position="93"/>
        <end position="103"/>
    </location>
</feature>
<dbReference type="SUPFAM" id="SSF56281">
    <property type="entry name" value="Metallo-hydrolase/oxidoreductase"/>
    <property type="match status" value="1"/>
</dbReference>
<dbReference type="InterPro" id="IPR036866">
    <property type="entry name" value="RibonucZ/Hydroxyglut_hydro"/>
</dbReference>